<dbReference type="Proteomes" id="UP000187412">
    <property type="component" value="Unassembled WGS sequence"/>
</dbReference>
<feature type="transmembrane region" description="Helical" evidence="1">
    <location>
        <begin position="90"/>
        <end position="107"/>
    </location>
</feature>
<reference evidence="2 3" key="1">
    <citation type="submission" date="2016-10" db="EMBL/GenBank/DDBJ databases">
        <title>Paenibacillus species isolates.</title>
        <authorList>
            <person name="Beno S.M."/>
        </authorList>
    </citation>
    <scope>NUCLEOTIDE SEQUENCE [LARGE SCALE GENOMIC DNA]</scope>
    <source>
        <strain evidence="2 3">FSL H7-0744</strain>
    </source>
</reference>
<accession>A0ABX3H8W6</accession>
<evidence type="ECO:0000256" key="1">
    <source>
        <dbReference type="SAM" id="Phobius"/>
    </source>
</evidence>
<name>A0ABX3H8W6_PAEBO</name>
<sequence>MKMNKTVWLFTILLLLGGILTVAGLLVIDESTEKLAGICVGIGSGLFSMSAANLIVQGYYQKHPKLKKQAVIDFRDERNTAIRMKAKAKAFDIMFVVMIALPFLFIFAGISLWVVLTTIGLYLFGYFTQLFYMIKYSKQM</sequence>
<evidence type="ECO:0000313" key="2">
    <source>
        <dbReference type="EMBL" id="OMD45532.1"/>
    </source>
</evidence>
<gene>
    <name evidence="2" type="ORF">BSK56_19270</name>
</gene>
<evidence type="ECO:0000313" key="3">
    <source>
        <dbReference type="Proteomes" id="UP000187412"/>
    </source>
</evidence>
<dbReference type="RefSeq" id="WP_076112339.1">
    <property type="nucleotide sequence ID" value="NZ_MPTB01000025.1"/>
</dbReference>
<feature type="transmembrane region" description="Helical" evidence="1">
    <location>
        <begin position="34"/>
        <end position="56"/>
    </location>
</feature>
<dbReference type="EMBL" id="MPTB01000025">
    <property type="protein sequence ID" value="OMD45532.1"/>
    <property type="molecule type" value="Genomic_DNA"/>
</dbReference>
<organism evidence="2 3">
    <name type="scientific">Paenibacillus borealis</name>
    <dbReference type="NCBI Taxonomy" id="160799"/>
    <lineage>
        <taxon>Bacteria</taxon>
        <taxon>Bacillati</taxon>
        <taxon>Bacillota</taxon>
        <taxon>Bacilli</taxon>
        <taxon>Bacillales</taxon>
        <taxon>Paenibacillaceae</taxon>
        <taxon>Paenibacillus</taxon>
    </lineage>
</organism>
<keyword evidence="1" id="KW-1133">Transmembrane helix</keyword>
<keyword evidence="1" id="KW-0472">Membrane</keyword>
<comment type="caution">
    <text evidence="2">The sequence shown here is derived from an EMBL/GenBank/DDBJ whole genome shotgun (WGS) entry which is preliminary data.</text>
</comment>
<feature type="transmembrane region" description="Helical" evidence="1">
    <location>
        <begin position="7"/>
        <end position="28"/>
    </location>
</feature>
<feature type="transmembrane region" description="Helical" evidence="1">
    <location>
        <begin position="113"/>
        <end position="134"/>
    </location>
</feature>
<evidence type="ECO:0008006" key="4">
    <source>
        <dbReference type="Google" id="ProtNLM"/>
    </source>
</evidence>
<protein>
    <recommendedName>
        <fullName evidence="4">DUF2178 domain-containing protein</fullName>
    </recommendedName>
</protein>
<keyword evidence="3" id="KW-1185">Reference proteome</keyword>
<proteinExistence type="predicted"/>
<keyword evidence="1" id="KW-0812">Transmembrane</keyword>